<evidence type="ECO:0000313" key="2">
    <source>
        <dbReference type="EMBL" id="BDW84957.1"/>
    </source>
</evidence>
<protein>
    <recommendedName>
        <fullName evidence="1">Glycosyltransferase 61 catalytic domain-containing protein</fullName>
    </recommendedName>
</protein>
<feature type="domain" description="Glycosyltransferase 61 catalytic" evidence="1">
    <location>
        <begin position="93"/>
        <end position="267"/>
    </location>
</feature>
<sequence length="374" mass="41089">MGTDSATFDPDAPLARSITTLDAPLIWPVTHHAKNHSPRPGGVIGADGHFVDLSHCRYTSTKRWTLPCVPDPDVPVTDMPGTWLYGGVLDPAFGHCIIESLSRLWVLDHLDTPPDGIVFLPAVHRSFYQRPKRYLAATQAVFDAFPGLPTRRACPTQPARPERLILGAQGMGGGDFSPGAPEFRAFIKRHFLPDVAPAGSENLYVSRARLSVMGNLMFEDRIEALFAANGYEIFHPEAHSLTEQVARYRAARRIVTVEGSALHVIAYALAPDQPVEIGIIPRRTTGNTASFVAQLHWQSAARVHVIDTLTRLYHPGRIYGEQSNVRALHDLRRMADELAALGLIENATPIANPTEDEIATALAALPKQMVRMEL</sequence>
<dbReference type="EMBL" id="AP027266">
    <property type="protein sequence ID" value="BDW84957.1"/>
    <property type="molecule type" value="Genomic_DNA"/>
</dbReference>
<dbReference type="RefSeq" id="WP_338275285.1">
    <property type="nucleotide sequence ID" value="NZ_AP027266.1"/>
</dbReference>
<organism evidence="2 3">
    <name type="scientific">Roseicyclus marinus</name>
    <dbReference type="NCBI Taxonomy" id="2161673"/>
    <lineage>
        <taxon>Bacteria</taxon>
        <taxon>Pseudomonadati</taxon>
        <taxon>Pseudomonadota</taxon>
        <taxon>Alphaproteobacteria</taxon>
        <taxon>Rhodobacterales</taxon>
        <taxon>Roseobacteraceae</taxon>
        <taxon>Roseicyclus</taxon>
    </lineage>
</organism>
<evidence type="ECO:0000259" key="1">
    <source>
        <dbReference type="Pfam" id="PF04577"/>
    </source>
</evidence>
<dbReference type="Pfam" id="PF04577">
    <property type="entry name" value="Glyco_transf_61"/>
    <property type="match status" value="1"/>
</dbReference>
<name>A0AA48KHR5_9RHOB</name>
<gene>
    <name evidence="2" type="ORF">MACH21_11340</name>
</gene>
<dbReference type="InterPro" id="IPR049625">
    <property type="entry name" value="Glyco_transf_61_cat"/>
</dbReference>
<dbReference type="KEGG" id="rmai:MACH21_11340"/>
<dbReference type="GO" id="GO:0016757">
    <property type="term" value="F:glycosyltransferase activity"/>
    <property type="evidence" value="ECO:0007669"/>
    <property type="project" value="InterPro"/>
</dbReference>
<dbReference type="AlphaFoldDB" id="A0AA48KHR5"/>
<dbReference type="Proteomes" id="UP001337723">
    <property type="component" value="Chromosome"/>
</dbReference>
<proteinExistence type="predicted"/>
<evidence type="ECO:0000313" key="3">
    <source>
        <dbReference type="Proteomes" id="UP001337723"/>
    </source>
</evidence>
<reference evidence="2 3" key="1">
    <citation type="submission" date="2023-01" db="EMBL/GenBank/DDBJ databases">
        <title>Complete genome sequence of Roseicyclus marinus strain Dej080120_10.</title>
        <authorList>
            <person name="Ueki S."/>
            <person name="Maruyama F."/>
        </authorList>
    </citation>
    <scope>NUCLEOTIDE SEQUENCE [LARGE SCALE GENOMIC DNA]</scope>
    <source>
        <strain evidence="2 3">Dej080120_10</strain>
    </source>
</reference>
<accession>A0AA48KHR5</accession>
<keyword evidence="3" id="KW-1185">Reference proteome</keyword>